<dbReference type="CDD" id="cd00093">
    <property type="entry name" value="HTH_XRE"/>
    <property type="match status" value="1"/>
</dbReference>
<dbReference type="Pfam" id="PF01381">
    <property type="entry name" value="HTH_3"/>
    <property type="match status" value="1"/>
</dbReference>
<dbReference type="GO" id="GO:0003677">
    <property type="term" value="F:DNA binding"/>
    <property type="evidence" value="ECO:0007669"/>
    <property type="project" value="InterPro"/>
</dbReference>
<evidence type="ECO:0000313" key="2">
    <source>
        <dbReference type="EMBL" id="DAE14225.1"/>
    </source>
</evidence>
<sequence>MNNTETSTFNFKARLRAEVERSGLSQRAFAEKINVPQRTFVSWLTGERTPTPFTQKAILAQAEAVEQEKS</sequence>
<reference evidence="2" key="1">
    <citation type="journal article" date="2021" name="Proc. Natl. Acad. Sci. U.S.A.">
        <title>A Catalog of Tens of Thousands of Viruses from Human Metagenomes Reveals Hidden Associations with Chronic Diseases.</title>
        <authorList>
            <person name="Tisza M.J."/>
            <person name="Buck C.B."/>
        </authorList>
    </citation>
    <scope>NUCLEOTIDE SEQUENCE</scope>
    <source>
        <strain evidence="2">Ct0uL16</strain>
    </source>
</reference>
<organism evidence="2">
    <name type="scientific">Siphoviridae sp. ct0uL16</name>
    <dbReference type="NCBI Taxonomy" id="2825299"/>
    <lineage>
        <taxon>Viruses</taxon>
        <taxon>Duplodnaviria</taxon>
        <taxon>Heunggongvirae</taxon>
        <taxon>Uroviricota</taxon>
        <taxon>Caudoviricetes</taxon>
    </lineage>
</organism>
<dbReference type="SMART" id="SM00530">
    <property type="entry name" value="HTH_XRE"/>
    <property type="match status" value="1"/>
</dbReference>
<dbReference type="EMBL" id="BK015578">
    <property type="protein sequence ID" value="DAE14225.1"/>
    <property type="molecule type" value="Genomic_DNA"/>
</dbReference>
<name>A0A8S5Q5U2_9CAUD</name>
<dbReference type="InterPro" id="IPR001387">
    <property type="entry name" value="Cro/C1-type_HTH"/>
</dbReference>
<proteinExistence type="predicted"/>
<accession>A0A8S5Q5U2</accession>
<dbReference type="Gene3D" id="1.10.260.40">
    <property type="entry name" value="lambda repressor-like DNA-binding domains"/>
    <property type="match status" value="1"/>
</dbReference>
<protein>
    <submittedName>
        <fullName evidence="2">Helix-turn-helix domain protein</fullName>
    </submittedName>
</protein>
<dbReference type="InterPro" id="IPR010982">
    <property type="entry name" value="Lambda_DNA-bd_dom_sf"/>
</dbReference>
<evidence type="ECO:0000259" key="1">
    <source>
        <dbReference type="SMART" id="SM00530"/>
    </source>
</evidence>
<feature type="domain" description="HTH cro/C1-type" evidence="1">
    <location>
        <begin position="14"/>
        <end position="67"/>
    </location>
</feature>
<dbReference type="SUPFAM" id="SSF47413">
    <property type="entry name" value="lambda repressor-like DNA-binding domains"/>
    <property type="match status" value="1"/>
</dbReference>